<reference evidence="2 3" key="1">
    <citation type="submission" date="2021-11" db="EMBL/GenBank/DDBJ databases">
        <title>Draft genome sequence of Paenibacillus profundus YoMME, a new Gram-positive bacteria with exoelectrogenic properties.</title>
        <authorList>
            <person name="Hubenova Y."/>
            <person name="Hubenova E."/>
            <person name="Manasiev Y."/>
            <person name="Peykov S."/>
            <person name="Mitov M."/>
        </authorList>
    </citation>
    <scope>NUCLEOTIDE SEQUENCE [LARGE SCALE GENOMIC DNA]</scope>
    <source>
        <strain evidence="2 3">YoMME</strain>
    </source>
</reference>
<dbReference type="RefSeq" id="WP_233696616.1">
    <property type="nucleotide sequence ID" value="NZ_JAJNBZ010000006.1"/>
</dbReference>
<proteinExistence type="predicted"/>
<accession>A0ABS8YCF4</accession>
<name>A0ABS8YCF4_9BACL</name>
<feature type="chain" id="PRO_5047449610" evidence="1">
    <location>
        <begin position="27"/>
        <end position="204"/>
    </location>
</feature>
<keyword evidence="3" id="KW-1185">Reference proteome</keyword>
<gene>
    <name evidence="2" type="ORF">LQV63_10280</name>
</gene>
<keyword evidence="1" id="KW-0732">Signal</keyword>
<protein>
    <submittedName>
        <fullName evidence="2">Uncharacterized protein</fullName>
    </submittedName>
</protein>
<dbReference type="EMBL" id="JAJNBZ010000006">
    <property type="protein sequence ID" value="MCE5169700.1"/>
    <property type="molecule type" value="Genomic_DNA"/>
</dbReference>
<comment type="caution">
    <text evidence="2">The sequence shown here is derived from an EMBL/GenBank/DDBJ whole genome shotgun (WGS) entry which is preliminary data.</text>
</comment>
<evidence type="ECO:0000256" key="1">
    <source>
        <dbReference type="SAM" id="SignalP"/>
    </source>
</evidence>
<feature type="signal peptide" evidence="1">
    <location>
        <begin position="1"/>
        <end position="26"/>
    </location>
</feature>
<organism evidence="2 3">
    <name type="scientific">Paenibacillus profundus</name>
    <dbReference type="NCBI Taxonomy" id="1173085"/>
    <lineage>
        <taxon>Bacteria</taxon>
        <taxon>Bacillati</taxon>
        <taxon>Bacillota</taxon>
        <taxon>Bacilli</taxon>
        <taxon>Bacillales</taxon>
        <taxon>Paenibacillaceae</taxon>
        <taxon>Paenibacillus</taxon>
    </lineage>
</organism>
<sequence length="204" mass="22414">MKSYKKMITALAVSSMMLASMGSVWTVAVGKETKEQKEKTIADLDANLLKTAQTTMRQLAGKDIELDSASEYNGTWFIYPKEGKEKGQVVIEEKTGKVTSAGVELSFEELNADMKKHALDALTKIEASKKFTFDRVSRSISNFGKSSYDGIVLTFINGKDASVQFDNEKLTAAAVKYDPSTVDAKVRQAAERAVKDLIHGILPF</sequence>
<evidence type="ECO:0000313" key="3">
    <source>
        <dbReference type="Proteomes" id="UP001199916"/>
    </source>
</evidence>
<evidence type="ECO:0000313" key="2">
    <source>
        <dbReference type="EMBL" id="MCE5169700.1"/>
    </source>
</evidence>
<dbReference type="Proteomes" id="UP001199916">
    <property type="component" value="Unassembled WGS sequence"/>
</dbReference>